<dbReference type="RefSeq" id="WP_136078985.1">
    <property type="nucleotide sequence ID" value="NZ_CAAHFG010000001.1"/>
</dbReference>
<sequence length="666" mass="76493">MESTRQKVTGDHLRRDAYLYIRQSSLQQVLHNTESTRRQYDLRRRAVALGWPDDRVVVIDTDLGKSGASTDREGFQRLVGDVGMGKAGIVLGLEVSRLARNSSDWHRLLEICALTDTLILDEDGLYNPADFNDRLLLGMKGTMSEAELHVLRARLQGGLMNKARRGELRMPLPVGFCYDARDQVVLHPDRQVQEVIGVFFKTYRRTGSAMGVVKWFREQKILFPRALKNGPNRGQIDWTPLSHSRAVHTLRNPRYAGVYVFGRTKTRKQINGPAQTKPKPMEEWDVVIPDAHAGYITWQEYNDNLKTLQACAKAHGSDRRDHPPGEGPALLQGMVGCGVCGKRMTVKYHSGHGKTVPDYLCQSKSTQYGADKCQAMNGGGIDRAVGELLLELVEPMTLDLSMHVQHEVQARLEEADSIRRQGVDRARYQADLARERFMNVDPRNRLVADQLEADWNEKLREATRMQQDYEEQREKDRLNLDEAARRKIRALAKDFPRIWNDPSTSDKQRKRMARLLIEDVTLTRFPEYARVQIRFRGGQTRSLDVPHPPTAWQMRKTPPEMITEIDRLLDHYTESEIVQIFVQRGRKSAAGCEFNRRIIFKICNTHGLANRKDRLLAKGWKTAKELAIEHRVAQTTIRKCSDQFERRACGGERYLYKLKEDHHPEK</sequence>
<evidence type="ECO:0000259" key="3">
    <source>
        <dbReference type="PROSITE" id="PS51737"/>
    </source>
</evidence>
<accession>A0A6C2U179</accession>
<name>A0A6C2U179_PONDE</name>
<dbReference type="Gene3D" id="3.90.1750.20">
    <property type="entry name" value="Putative Large Serine Recombinase, Chain B, Domain 2"/>
    <property type="match status" value="1"/>
</dbReference>
<evidence type="ECO:0000256" key="1">
    <source>
        <dbReference type="SAM" id="Coils"/>
    </source>
</evidence>
<evidence type="ECO:0000313" key="5">
    <source>
        <dbReference type="Proteomes" id="UP000366872"/>
    </source>
</evidence>
<dbReference type="SMART" id="SM00857">
    <property type="entry name" value="Resolvase"/>
    <property type="match status" value="1"/>
</dbReference>
<dbReference type="EMBL" id="CAAHFG010000001">
    <property type="protein sequence ID" value="VGO13414.1"/>
    <property type="molecule type" value="Genomic_DNA"/>
</dbReference>
<dbReference type="Pfam" id="PF00239">
    <property type="entry name" value="Resolvase"/>
    <property type="match status" value="1"/>
</dbReference>
<evidence type="ECO:0000313" key="4">
    <source>
        <dbReference type="EMBL" id="VGO13414.1"/>
    </source>
</evidence>
<dbReference type="PANTHER" id="PTHR30461:SF23">
    <property type="entry name" value="DNA RECOMBINASE-RELATED"/>
    <property type="match status" value="1"/>
</dbReference>
<feature type="coiled-coil region" evidence="1">
    <location>
        <begin position="452"/>
        <end position="486"/>
    </location>
</feature>
<gene>
    <name evidence="4" type="ORF">PDESU_01971</name>
</gene>
<dbReference type="InterPro" id="IPR036162">
    <property type="entry name" value="Resolvase-like_N_sf"/>
</dbReference>
<keyword evidence="5" id="KW-1185">Reference proteome</keyword>
<dbReference type="Gene3D" id="3.40.50.1390">
    <property type="entry name" value="Resolvase, N-terminal catalytic domain"/>
    <property type="match status" value="1"/>
</dbReference>
<dbReference type="InterPro" id="IPR006119">
    <property type="entry name" value="Resolv_N"/>
</dbReference>
<evidence type="ECO:0000259" key="2">
    <source>
        <dbReference type="PROSITE" id="PS51736"/>
    </source>
</evidence>
<organism evidence="4 5">
    <name type="scientific">Pontiella desulfatans</name>
    <dbReference type="NCBI Taxonomy" id="2750659"/>
    <lineage>
        <taxon>Bacteria</taxon>
        <taxon>Pseudomonadati</taxon>
        <taxon>Kiritimatiellota</taxon>
        <taxon>Kiritimatiellia</taxon>
        <taxon>Kiritimatiellales</taxon>
        <taxon>Pontiellaceae</taxon>
        <taxon>Pontiella</taxon>
    </lineage>
</organism>
<dbReference type="PROSITE" id="PS51736">
    <property type="entry name" value="RECOMBINASES_3"/>
    <property type="match status" value="1"/>
</dbReference>
<feature type="domain" description="Resolvase/invertase-type recombinase catalytic" evidence="2">
    <location>
        <begin position="16"/>
        <end position="166"/>
    </location>
</feature>
<evidence type="ECO:0008006" key="6">
    <source>
        <dbReference type="Google" id="ProtNLM"/>
    </source>
</evidence>
<proteinExistence type="predicted"/>
<dbReference type="InterPro" id="IPR038109">
    <property type="entry name" value="DNA_bind_recomb_sf"/>
</dbReference>
<feature type="domain" description="Recombinase" evidence="3">
    <location>
        <begin position="175"/>
        <end position="314"/>
    </location>
</feature>
<dbReference type="Pfam" id="PF13408">
    <property type="entry name" value="Zn_ribbon_recom"/>
    <property type="match status" value="1"/>
</dbReference>
<dbReference type="PROSITE" id="PS51737">
    <property type="entry name" value="RECOMBINASE_DNA_BIND"/>
    <property type="match status" value="1"/>
</dbReference>
<dbReference type="GO" id="GO:0000150">
    <property type="term" value="F:DNA strand exchange activity"/>
    <property type="evidence" value="ECO:0007669"/>
    <property type="project" value="InterPro"/>
</dbReference>
<dbReference type="PANTHER" id="PTHR30461">
    <property type="entry name" value="DNA-INVERTASE FROM LAMBDOID PROPHAGE"/>
    <property type="match status" value="1"/>
</dbReference>
<protein>
    <recommendedName>
        <fullName evidence="6">Recombinase domain-containing protein</fullName>
    </recommendedName>
</protein>
<dbReference type="GO" id="GO:0003677">
    <property type="term" value="F:DNA binding"/>
    <property type="evidence" value="ECO:0007669"/>
    <property type="project" value="InterPro"/>
</dbReference>
<dbReference type="CDD" id="cd00338">
    <property type="entry name" value="Ser_Recombinase"/>
    <property type="match status" value="1"/>
</dbReference>
<keyword evidence="1" id="KW-0175">Coiled coil</keyword>
<dbReference type="InterPro" id="IPR011109">
    <property type="entry name" value="DNA_bind_recombinase_dom"/>
</dbReference>
<reference evidence="4 5" key="1">
    <citation type="submission" date="2019-04" db="EMBL/GenBank/DDBJ databases">
        <authorList>
            <person name="Van Vliet M D."/>
        </authorList>
    </citation>
    <scope>NUCLEOTIDE SEQUENCE [LARGE SCALE GENOMIC DNA]</scope>
    <source>
        <strain evidence="4 5">F1</strain>
    </source>
</reference>
<dbReference type="Pfam" id="PF07508">
    <property type="entry name" value="Recombinase"/>
    <property type="match status" value="1"/>
</dbReference>
<dbReference type="SUPFAM" id="SSF53041">
    <property type="entry name" value="Resolvase-like"/>
    <property type="match status" value="1"/>
</dbReference>
<dbReference type="InterPro" id="IPR050639">
    <property type="entry name" value="SSR_resolvase"/>
</dbReference>
<dbReference type="InterPro" id="IPR025827">
    <property type="entry name" value="Zn_ribbon_recom_dom"/>
</dbReference>
<dbReference type="AlphaFoldDB" id="A0A6C2U179"/>
<dbReference type="Proteomes" id="UP000366872">
    <property type="component" value="Unassembled WGS sequence"/>
</dbReference>